<feature type="non-terminal residue" evidence="2">
    <location>
        <position position="162"/>
    </location>
</feature>
<dbReference type="AlphaFoldDB" id="A0A382FG71"/>
<dbReference type="InterPro" id="IPR036397">
    <property type="entry name" value="RNaseH_sf"/>
</dbReference>
<dbReference type="SUPFAM" id="SSF53098">
    <property type="entry name" value="Ribonuclease H-like"/>
    <property type="match status" value="1"/>
</dbReference>
<accession>A0A382FG71</accession>
<dbReference type="EMBL" id="UINC01049477">
    <property type="protein sequence ID" value="SVB61314.1"/>
    <property type="molecule type" value="Genomic_DNA"/>
</dbReference>
<feature type="domain" description="Exonuclease" evidence="1">
    <location>
        <begin position="5"/>
        <end position="138"/>
    </location>
</feature>
<evidence type="ECO:0000313" key="2">
    <source>
        <dbReference type="EMBL" id="SVB61314.1"/>
    </source>
</evidence>
<dbReference type="GO" id="GO:0003676">
    <property type="term" value="F:nucleic acid binding"/>
    <property type="evidence" value="ECO:0007669"/>
    <property type="project" value="InterPro"/>
</dbReference>
<sequence>MPNLVFYDFETCSSNVSYGQIIQAAAVLVNDNFQELDRFEARCKLSPGIVPEAMALLVNKTTPKMLKETNLSHYQMLRQLIDKFKEWKNSTFIGYNSINFDEEFLRRTLFKNLEYPYLTNTNGNERGDLFSLARACHLYYPDCIKTSISNKNNPVFKLEKLA</sequence>
<protein>
    <recommendedName>
        <fullName evidence="1">Exonuclease domain-containing protein</fullName>
    </recommendedName>
</protein>
<dbReference type="InterPro" id="IPR013520">
    <property type="entry name" value="Ribonucl_H"/>
</dbReference>
<organism evidence="2">
    <name type="scientific">marine metagenome</name>
    <dbReference type="NCBI Taxonomy" id="408172"/>
    <lineage>
        <taxon>unclassified sequences</taxon>
        <taxon>metagenomes</taxon>
        <taxon>ecological metagenomes</taxon>
    </lineage>
</organism>
<gene>
    <name evidence="2" type="ORF">METZ01_LOCUS214168</name>
</gene>
<reference evidence="2" key="1">
    <citation type="submission" date="2018-05" db="EMBL/GenBank/DDBJ databases">
        <authorList>
            <person name="Lanie J.A."/>
            <person name="Ng W.-L."/>
            <person name="Kazmierczak K.M."/>
            <person name="Andrzejewski T.M."/>
            <person name="Davidsen T.M."/>
            <person name="Wayne K.J."/>
            <person name="Tettelin H."/>
            <person name="Glass J.I."/>
            <person name="Rusch D."/>
            <person name="Podicherti R."/>
            <person name="Tsui H.-C.T."/>
            <person name="Winkler M.E."/>
        </authorList>
    </citation>
    <scope>NUCLEOTIDE SEQUENCE</scope>
</reference>
<evidence type="ECO:0000259" key="1">
    <source>
        <dbReference type="Pfam" id="PF00929"/>
    </source>
</evidence>
<dbReference type="Gene3D" id="3.30.420.10">
    <property type="entry name" value="Ribonuclease H-like superfamily/Ribonuclease H"/>
    <property type="match status" value="1"/>
</dbReference>
<dbReference type="InterPro" id="IPR012337">
    <property type="entry name" value="RNaseH-like_sf"/>
</dbReference>
<proteinExistence type="predicted"/>
<name>A0A382FG71_9ZZZZ</name>
<dbReference type="Pfam" id="PF00929">
    <property type="entry name" value="RNase_T"/>
    <property type="match status" value="1"/>
</dbReference>